<sequence>MHRAPPRGAPRPTWANPQSLNPANSHINSKQAPPRGARQRYGSDPRHHVAAAPVGSVCPSLLQMAMADPCISSPRCSFCVSCGSSRLVPRR</sequence>
<proteinExistence type="predicted"/>
<feature type="compositionally biased region" description="Polar residues" evidence="1">
    <location>
        <begin position="15"/>
        <end position="31"/>
    </location>
</feature>
<evidence type="ECO:0000313" key="2">
    <source>
        <dbReference type="EMBL" id="JAE13965.1"/>
    </source>
</evidence>
<protein>
    <submittedName>
        <fullName evidence="2">Uncharacterized protein</fullName>
    </submittedName>
</protein>
<dbReference type="AlphaFoldDB" id="A0A0A9FLS1"/>
<dbReference type="EMBL" id="GBRH01183931">
    <property type="protein sequence ID" value="JAE13965.1"/>
    <property type="molecule type" value="Transcribed_RNA"/>
</dbReference>
<organism evidence="2">
    <name type="scientific">Arundo donax</name>
    <name type="common">Giant reed</name>
    <name type="synonym">Donax arundinaceus</name>
    <dbReference type="NCBI Taxonomy" id="35708"/>
    <lineage>
        <taxon>Eukaryota</taxon>
        <taxon>Viridiplantae</taxon>
        <taxon>Streptophyta</taxon>
        <taxon>Embryophyta</taxon>
        <taxon>Tracheophyta</taxon>
        <taxon>Spermatophyta</taxon>
        <taxon>Magnoliopsida</taxon>
        <taxon>Liliopsida</taxon>
        <taxon>Poales</taxon>
        <taxon>Poaceae</taxon>
        <taxon>PACMAD clade</taxon>
        <taxon>Arundinoideae</taxon>
        <taxon>Arundineae</taxon>
        <taxon>Arundo</taxon>
    </lineage>
</organism>
<feature type="region of interest" description="Disordered" evidence="1">
    <location>
        <begin position="1"/>
        <end position="48"/>
    </location>
</feature>
<reference evidence="2" key="2">
    <citation type="journal article" date="2015" name="Data Brief">
        <title>Shoot transcriptome of the giant reed, Arundo donax.</title>
        <authorList>
            <person name="Barrero R.A."/>
            <person name="Guerrero F.D."/>
            <person name="Moolhuijzen P."/>
            <person name="Goolsby J.A."/>
            <person name="Tidwell J."/>
            <person name="Bellgard S.E."/>
            <person name="Bellgard M.I."/>
        </authorList>
    </citation>
    <scope>NUCLEOTIDE SEQUENCE</scope>
    <source>
        <tissue evidence="2">Shoot tissue taken approximately 20 cm above the soil surface</tissue>
    </source>
</reference>
<reference evidence="2" key="1">
    <citation type="submission" date="2014-09" db="EMBL/GenBank/DDBJ databases">
        <authorList>
            <person name="Magalhaes I.L.F."/>
            <person name="Oliveira U."/>
            <person name="Santos F.R."/>
            <person name="Vidigal T.H.D.A."/>
            <person name="Brescovit A.D."/>
            <person name="Santos A.J."/>
        </authorList>
    </citation>
    <scope>NUCLEOTIDE SEQUENCE</scope>
    <source>
        <tissue evidence="2">Shoot tissue taken approximately 20 cm above the soil surface</tissue>
    </source>
</reference>
<name>A0A0A9FLS1_ARUDO</name>
<accession>A0A0A9FLS1</accession>
<evidence type="ECO:0000256" key="1">
    <source>
        <dbReference type="SAM" id="MobiDB-lite"/>
    </source>
</evidence>